<evidence type="ECO:0000256" key="1">
    <source>
        <dbReference type="SAM" id="SignalP"/>
    </source>
</evidence>
<dbReference type="EMBL" id="WJIE01000014">
    <property type="protein sequence ID" value="MRG96952.1"/>
    <property type="molecule type" value="Genomic_DNA"/>
</dbReference>
<proteinExistence type="predicted"/>
<name>A0A6N7PXI5_9BACT</name>
<dbReference type="RefSeq" id="WP_153823740.1">
    <property type="nucleotide sequence ID" value="NZ_WJIE01000014.1"/>
</dbReference>
<reference evidence="2 3" key="1">
    <citation type="submission" date="2019-10" db="EMBL/GenBank/DDBJ databases">
        <title>A soil myxobacterium in the family Polyangiaceae.</title>
        <authorList>
            <person name="Li Y."/>
            <person name="Wang J."/>
        </authorList>
    </citation>
    <scope>NUCLEOTIDE SEQUENCE [LARGE SCALE GENOMIC DNA]</scope>
    <source>
        <strain evidence="2 3">DSM 14734</strain>
    </source>
</reference>
<organism evidence="2 3">
    <name type="scientific">Polyangium spumosum</name>
    <dbReference type="NCBI Taxonomy" id="889282"/>
    <lineage>
        <taxon>Bacteria</taxon>
        <taxon>Pseudomonadati</taxon>
        <taxon>Myxococcota</taxon>
        <taxon>Polyangia</taxon>
        <taxon>Polyangiales</taxon>
        <taxon>Polyangiaceae</taxon>
        <taxon>Polyangium</taxon>
    </lineage>
</organism>
<accession>A0A6N7PXI5</accession>
<comment type="caution">
    <text evidence="2">The sequence shown here is derived from an EMBL/GenBank/DDBJ whole genome shotgun (WGS) entry which is preliminary data.</text>
</comment>
<sequence length="213" mass="22715">MSNRFFSIHWVQKLKMRRAALAFGLLAGSTLLAGQGCVATVEAPEDEAAPAVDDLVVQPAVVGRRELMRVAQNISLPSPAQIEQIPVPAVKNAARQLYIELAGFKRNRFASATRLRYSANRVNAAGRNLESVVRQVARGRRLSMNLPEAADPPDDTGEGALALTASLAAYELCLDTNLTGYTFCLNAAGGNAALQAQCNANFLNLVVACSAVF</sequence>
<keyword evidence="3" id="KW-1185">Reference proteome</keyword>
<protein>
    <submittedName>
        <fullName evidence="2">Uncharacterized protein</fullName>
    </submittedName>
</protein>
<dbReference type="Proteomes" id="UP000440224">
    <property type="component" value="Unassembled WGS sequence"/>
</dbReference>
<evidence type="ECO:0000313" key="3">
    <source>
        <dbReference type="Proteomes" id="UP000440224"/>
    </source>
</evidence>
<feature type="signal peptide" evidence="1">
    <location>
        <begin position="1"/>
        <end position="33"/>
    </location>
</feature>
<evidence type="ECO:0000313" key="2">
    <source>
        <dbReference type="EMBL" id="MRG96952.1"/>
    </source>
</evidence>
<gene>
    <name evidence="2" type="ORF">GF068_34265</name>
</gene>
<dbReference type="AlphaFoldDB" id="A0A6N7PXI5"/>
<feature type="chain" id="PRO_5026929905" evidence="1">
    <location>
        <begin position="34"/>
        <end position="213"/>
    </location>
</feature>
<keyword evidence="1" id="KW-0732">Signal</keyword>